<name>A0A1R2ATZ9_9CILI</name>
<comment type="caution">
    <text evidence="1">The sequence shown here is derived from an EMBL/GenBank/DDBJ whole genome shotgun (WGS) entry which is preliminary data.</text>
</comment>
<dbReference type="AlphaFoldDB" id="A0A1R2ATZ9"/>
<protein>
    <submittedName>
        <fullName evidence="1">Uncharacterized protein</fullName>
    </submittedName>
</protein>
<dbReference type="Proteomes" id="UP000187209">
    <property type="component" value="Unassembled WGS sequence"/>
</dbReference>
<proteinExistence type="predicted"/>
<evidence type="ECO:0000313" key="1">
    <source>
        <dbReference type="EMBL" id="OMJ68003.1"/>
    </source>
</evidence>
<evidence type="ECO:0000313" key="2">
    <source>
        <dbReference type="Proteomes" id="UP000187209"/>
    </source>
</evidence>
<accession>A0A1R2ATZ9</accession>
<dbReference type="EMBL" id="MPUH01001402">
    <property type="protein sequence ID" value="OMJ68003.1"/>
    <property type="molecule type" value="Genomic_DNA"/>
</dbReference>
<keyword evidence="2" id="KW-1185">Reference proteome</keyword>
<gene>
    <name evidence="1" type="ORF">SteCoe_34674</name>
</gene>
<reference evidence="1 2" key="1">
    <citation type="submission" date="2016-11" db="EMBL/GenBank/DDBJ databases">
        <title>The macronuclear genome of Stentor coeruleus: a giant cell with tiny introns.</title>
        <authorList>
            <person name="Slabodnick M."/>
            <person name="Ruby J.G."/>
            <person name="Reiff S.B."/>
            <person name="Swart E.C."/>
            <person name="Gosai S."/>
            <person name="Prabakaran S."/>
            <person name="Witkowska E."/>
            <person name="Larue G.E."/>
            <person name="Fisher S."/>
            <person name="Freeman R.M."/>
            <person name="Gunawardena J."/>
            <person name="Chu W."/>
            <person name="Stover N.A."/>
            <person name="Gregory B.D."/>
            <person name="Nowacki M."/>
            <person name="Derisi J."/>
            <person name="Roy S.W."/>
            <person name="Marshall W.F."/>
            <person name="Sood P."/>
        </authorList>
    </citation>
    <scope>NUCLEOTIDE SEQUENCE [LARGE SCALE GENOMIC DNA]</scope>
    <source>
        <strain evidence="1">WM001</strain>
    </source>
</reference>
<sequence length="197" mass="23522">MNLQFRRENIVISCPKLNQNITRFLIPLKPKCASKLFRAGILNIDKAYQEIQETQSKFFEAREKIRQKLNSPQNYKEKSSEADVFNTKNSLFMRENYFGRTIKKTINIQRRSLTRSRRYYNISPERVRDIDSFIDRCEDTKIENKKISNKIPKIKSLLDRNFKIINDSVEVENDKDSKEFNKSLKSIHKEMIRMFGK</sequence>
<organism evidence="1 2">
    <name type="scientific">Stentor coeruleus</name>
    <dbReference type="NCBI Taxonomy" id="5963"/>
    <lineage>
        <taxon>Eukaryota</taxon>
        <taxon>Sar</taxon>
        <taxon>Alveolata</taxon>
        <taxon>Ciliophora</taxon>
        <taxon>Postciliodesmatophora</taxon>
        <taxon>Heterotrichea</taxon>
        <taxon>Heterotrichida</taxon>
        <taxon>Stentoridae</taxon>
        <taxon>Stentor</taxon>
    </lineage>
</organism>